<feature type="non-terminal residue" evidence="1">
    <location>
        <position position="195"/>
    </location>
</feature>
<gene>
    <name evidence="1" type="ORF">H9753_01505</name>
</gene>
<protein>
    <submittedName>
        <fullName evidence="1">Heavy metal translocating P-type ATPase</fullName>
    </submittedName>
</protein>
<dbReference type="EMBL" id="DWVZ01000014">
    <property type="protein sequence ID" value="HJC62282.1"/>
    <property type="molecule type" value="Genomic_DNA"/>
</dbReference>
<reference evidence="1" key="1">
    <citation type="journal article" date="2021" name="PeerJ">
        <title>Extensive microbial diversity within the chicken gut microbiome revealed by metagenomics and culture.</title>
        <authorList>
            <person name="Gilroy R."/>
            <person name="Ravi A."/>
            <person name="Getino M."/>
            <person name="Pursley I."/>
            <person name="Horton D.L."/>
            <person name="Alikhan N.F."/>
            <person name="Baker D."/>
            <person name="Gharbi K."/>
            <person name="Hall N."/>
            <person name="Watson M."/>
            <person name="Adriaenssens E.M."/>
            <person name="Foster-Nyarko E."/>
            <person name="Jarju S."/>
            <person name="Secka A."/>
            <person name="Antonio M."/>
            <person name="Oren A."/>
            <person name="Chaudhuri R.R."/>
            <person name="La Ragione R."/>
            <person name="Hildebrand F."/>
            <person name="Pallen M.J."/>
        </authorList>
    </citation>
    <scope>NUCLEOTIDE SEQUENCE</scope>
    <source>
        <strain evidence="1">ChiBcec2-3848</strain>
    </source>
</reference>
<dbReference type="AlphaFoldDB" id="A0A9D2PMC9"/>
<name>A0A9D2PMC9_9FIRM</name>
<proteinExistence type="predicted"/>
<accession>A0A9D2PMC9</accession>
<comment type="caution">
    <text evidence="1">The sequence shown here is derived from an EMBL/GenBank/DDBJ whole genome shotgun (WGS) entry which is preliminary data.</text>
</comment>
<reference evidence="1" key="2">
    <citation type="submission" date="2021-04" db="EMBL/GenBank/DDBJ databases">
        <authorList>
            <person name="Gilroy R."/>
        </authorList>
    </citation>
    <scope>NUCLEOTIDE SEQUENCE</scope>
    <source>
        <strain evidence="1">ChiBcec2-3848</strain>
    </source>
</reference>
<evidence type="ECO:0000313" key="1">
    <source>
        <dbReference type="EMBL" id="HJC62282.1"/>
    </source>
</evidence>
<dbReference type="Proteomes" id="UP000823886">
    <property type="component" value="Unassembled WGS sequence"/>
</dbReference>
<evidence type="ECO:0000313" key="2">
    <source>
        <dbReference type="Proteomes" id="UP000823886"/>
    </source>
</evidence>
<organism evidence="1 2">
    <name type="scientific">Candidatus Blautia merdavium</name>
    <dbReference type="NCBI Taxonomy" id="2838494"/>
    <lineage>
        <taxon>Bacteria</taxon>
        <taxon>Bacillati</taxon>
        <taxon>Bacillota</taxon>
        <taxon>Clostridia</taxon>
        <taxon>Lachnospirales</taxon>
        <taxon>Lachnospiraceae</taxon>
        <taxon>Blautia</taxon>
    </lineage>
</organism>
<sequence>MRIIVQHEIKGRLRFSTGKRRLTNEDADMLLYYLYSLRQVTSAKVYERTGNAVVWYKGEREALLSAITAFSFENRELRRLVPDNTGRELMNQYKEKLVMKAAVHGLCKVFLPAPLAAAKAAFQSVHFIKEGIRCLAKGRLEVPVLDAAAIGISLLRRDIPTASSVMFLLGIGEILEEWTHKKSVADLARSMSLNV</sequence>